<dbReference type="CDD" id="cd00067">
    <property type="entry name" value="GAL4"/>
    <property type="match status" value="1"/>
</dbReference>
<evidence type="ECO:0000256" key="6">
    <source>
        <dbReference type="ARBA" id="ARBA00023163"/>
    </source>
</evidence>
<comment type="subcellular location">
    <subcellularLocation>
        <location evidence="1">Nucleus</location>
    </subcellularLocation>
</comment>
<dbReference type="InterPro" id="IPR036864">
    <property type="entry name" value="Zn2-C6_fun-type_DNA-bd_sf"/>
</dbReference>
<dbReference type="GO" id="GO:0005634">
    <property type="term" value="C:nucleus"/>
    <property type="evidence" value="ECO:0007669"/>
    <property type="project" value="UniProtKB-SubCell"/>
</dbReference>
<keyword evidence="3" id="KW-0862">Zinc</keyword>
<dbReference type="Pfam" id="PF04082">
    <property type="entry name" value="Fungal_trans"/>
    <property type="match status" value="1"/>
</dbReference>
<evidence type="ECO:0000256" key="3">
    <source>
        <dbReference type="ARBA" id="ARBA00022833"/>
    </source>
</evidence>
<feature type="region of interest" description="Disordered" evidence="8">
    <location>
        <begin position="845"/>
        <end position="914"/>
    </location>
</feature>
<keyword evidence="5" id="KW-0238">DNA-binding</keyword>
<keyword evidence="11" id="KW-1185">Reference proteome</keyword>
<protein>
    <submittedName>
        <fullName evidence="10">453_t:CDS:1</fullName>
    </submittedName>
</protein>
<dbReference type="PANTHER" id="PTHR31313:SF81">
    <property type="entry name" value="TY1 ENHANCER ACTIVATOR"/>
    <property type="match status" value="1"/>
</dbReference>
<evidence type="ECO:0000256" key="8">
    <source>
        <dbReference type="SAM" id="MobiDB-lite"/>
    </source>
</evidence>
<dbReference type="SMART" id="SM00066">
    <property type="entry name" value="GAL4"/>
    <property type="match status" value="1"/>
</dbReference>
<feature type="domain" description="Zn(2)-C6 fungal-type" evidence="9">
    <location>
        <begin position="23"/>
        <end position="53"/>
    </location>
</feature>
<keyword evidence="7" id="KW-0539">Nucleus</keyword>
<dbReference type="InterPro" id="IPR007219">
    <property type="entry name" value="XnlR_reg_dom"/>
</dbReference>
<dbReference type="GO" id="GO:0003677">
    <property type="term" value="F:DNA binding"/>
    <property type="evidence" value="ECO:0007669"/>
    <property type="project" value="UniProtKB-KW"/>
</dbReference>
<dbReference type="PROSITE" id="PS00463">
    <property type="entry name" value="ZN2_CY6_FUNGAL_1"/>
    <property type="match status" value="1"/>
</dbReference>
<proteinExistence type="predicted"/>
<accession>A0A9N8YX01</accession>
<dbReference type="InterPro" id="IPR051615">
    <property type="entry name" value="Transcr_Regulatory_Elem"/>
</dbReference>
<evidence type="ECO:0000259" key="9">
    <source>
        <dbReference type="PROSITE" id="PS50048"/>
    </source>
</evidence>
<feature type="region of interest" description="Disordered" evidence="8">
    <location>
        <begin position="194"/>
        <end position="221"/>
    </location>
</feature>
<gene>
    <name evidence="10" type="ORF">POCULU_LOCUS76</name>
</gene>
<organism evidence="10 11">
    <name type="scientific">Paraglomus occultum</name>
    <dbReference type="NCBI Taxonomy" id="144539"/>
    <lineage>
        <taxon>Eukaryota</taxon>
        <taxon>Fungi</taxon>
        <taxon>Fungi incertae sedis</taxon>
        <taxon>Mucoromycota</taxon>
        <taxon>Glomeromycotina</taxon>
        <taxon>Glomeromycetes</taxon>
        <taxon>Paraglomerales</taxon>
        <taxon>Paraglomeraceae</taxon>
        <taxon>Paraglomus</taxon>
    </lineage>
</organism>
<dbReference type="Proteomes" id="UP000789572">
    <property type="component" value="Unassembled WGS sequence"/>
</dbReference>
<dbReference type="SUPFAM" id="SSF57701">
    <property type="entry name" value="Zn2/Cys6 DNA-binding domain"/>
    <property type="match status" value="1"/>
</dbReference>
<dbReference type="AlphaFoldDB" id="A0A9N8YX01"/>
<keyword evidence="6" id="KW-0804">Transcription</keyword>
<evidence type="ECO:0000256" key="7">
    <source>
        <dbReference type="ARBA" id="ARBA00023242"/>
    </source>
</evidence>
<dbReference type="EMBL" id="CAJVPJ010000003">
    <property type="protein sequence ID" value="CAG8451875.1"/>
    <property type="molecule type" value="Genomic_DNA"/>
</dbReference>
<dbReference type="GO" id="GO:0000981">
    <property type="term" value="F:DNA-binding transcription factor activity, RNA polymerase II-specific"/>
    <property type="evidence" value="ECO:0007669"/>
    <property type="project" value="InterPro"/>
</dbReference>
<comment type="caution">
    <text evidence="10">The sequence shown here is derived from an EMBL/GenBank/DDBJ whole genome shotgun (WGS) entry which is preliminary data.</text>
</comment>
<dbReference type="Gene3D" id="4.10.240.10">
    <property type="entry name" value="Zn(2)-C6 fungal-type DNA-binding domain"/>
    <property type="match status" value="1"/>
</dbReference>
<evidence type="ECO:0000256" key="2">
    <source>
        <dbReference type="ARBA" id="ARBA00022723"/>
    </source>
</evidence>
<dbReference type="GO" id="GO:0008270">
    <property type="term" value="F:zinc ion binding"/>
    <property type="evidence" value="ECO:0007669"/>
    <property type="project" value="InterPro"/>
</dbReference>
<sequence length="1004" mass="114734">MNVAGFSDLRPPPPAKRVKLVSTCDTCKNRKVKCDRVRPKCGTCKKTGRECGYKYSDTTHEMRESGARSRAELEYMKAQVQELMNTQFNNVVQMQNCIAVAVKSAGVDMTNGDQIANILAAPDIPLRNNDLFRIPGDSALFSDQYNLIQHLAAETLSYSTEIAAQIDRDKEQRLYDPHHVLNYADFAVLAQQQVKEPQGQTADHQSNGQTNSQTNVQGSSQNANEDVMMEELVSAIDDLTLYQSTRYIGEGSLLLIGSTDDNGEKFITEPHQCLAEVEEGLRALPTFQTAKEYVDLYLKHVHRYTPFLRRAIFHNALNGPLNPQHLLILNCIFFAAAPFHHDPEKSNGRVYFERAEALLYKYCRVRPHVLTVMATVLLSHYNKDEVAKWMYNGIGTKMLFELGLHRKIKNVKPKIAKEVERLRDEAFWMIFISENFISAAYGRPNMIEESDCDIDVPSIPQLINPLDDETRLHIAFIHLITLSRLCVKVRKYLHAASRLRPMFEQEDKNKFRLLDLSLSTWHRELPPWLQMSELSKDENSTLLNGIGGDLHLFYGVVLILLHSRYLKPPGPYSIYTIYPIDSPQICTNAATTLVNWLQYILEKSPDFFALAICGVTAINPAMRVFRWNEKYDANERVRLKASEMIGKLEYIRQQTDNVRNKYDRGRLDGELGLNIEQSIDDSFGRVQLTLETIEVDISRRDYEVYVNDDDFELREQYRRLMWRQRTPLRKLTRPFRSNSRAMSGIVYSHNRSQSGSRYDNQFMVMPIPETDLPNFVFTPKRQISFGDYQPASDNTEGQQYEEVASVMSNNQICDEPGPIMPPEYVNPLQIDNLQNGHIQEQYLQQATSVQSPHEDIEQPSSQPLSPKPSPQPQQQQSQQPQQQQHPKQPPPPIQQRQNQKTALPSPPQQLSKYVNPLSPQLDEKLPVLPMTPPHQQYADDLSGNEGPMLCSQPDNPARTFSNSSNKSVMLTPPQHPLDFFDCLPEGELETDILNGINALHNEQT</sequence>
<evidence type="ECO:0000256" key="1">
    <source>
        <dbReference type="ARBA" id="ARBA00004123"/>
    </source>
</evidence>
<dbReference type="CDD" id="cd12148">
    <property type="entry name" value="fungal_TF_MHR"/>
    <property type="match status" value="1"/>
</dbReference>
<keyword evidence="4" id="KW-0805">Transcription regulation</keyword>
<dbReference type="Pfam" id="PF00172">
    <property type="entry name" value="Zn_clus"/>
    <property type="match status" value="1"/>
</dbReference>
<evidence type="ECO:0000256" key="5">
    <source>
        <dbReference type="ARBA" id="ARBA00023125"/>
    </source>
</evidence>
<evidence type="ECO:0000256" key="4">
    <source>
        <dbReference type="ARBA" id="ARBA00023015"/>
    </source>
</evidence>
<evidence type="ECO:0000313" key="11">
    <source>
        <dbReference type="Proteomes" id="UP000789572"/>
    </source>
</evidence>
<dbReference type="SMART" id="SM00906">
    <property type="entry name" value="Fungal_trans"/>
    <property type="match status" value="1"/>
</dbReference>
<evidence type="ECO:0000313" key="10">
    <source>
        <dbReference type="EMBL" id="CAG8451875.1"/>
    </source>
</evidence>
<dbReference type="PROSITE" id="PS50048">
    <property type="entry name" value="ZN2_CY6_FUNGAL_2"/>
    <property type="match status" value="1"/>
</dbReference>
<keyword evidence="2" id="KW-0479">Metal-binding</keyword>
<dbReference type="GO" id="GO:0006351">
    <property type="term" value="P:DNA-templated transcription"/>
    <property type="evidence" value="ECO:0007669"/>
    <property type="project" value="InterPro"/>
</dbReference>
<dbReference type="PANTHER" id="PTHR31313">
    <property type="entry name" value="TY1 ENHANCER ACTIVATOR"/>
    <property type="match status" value="1"/>
</dbReference>
<reference evidence="10" key="1">
    <citation type="submission" date="2021-06" db="EMBL/GenBank/DDBJ databases">
        <authorList>
            <person name="Kallberg Y."/>
            <person name="Tangrot J."/>
            <person name="Rosling A."/>
        </authorList>
    </citation>
    <scope>NUCLEOTIDE SEQUENCE</scope>
    <source>
        <strain evidence="10">IA702</strain>
    </source>
</reference>
<feature type="compositionally biased region" description="Low complexity" evidence="8">
    <location>
        <begin position="872"/>
        <end position="886"/>
    </location>
</feature>
<name>A0A9N8YX01_9GLOM</name>
<dbReference type="OrthoDB" id="2406834at2759"/>
<dbReference type="InterPro" id="IPR001138">
    <property type="entry name" value="Zn2Cys6_DnaBD"/>
</dbReference>